<evidence type="ECO:0000313" key="2">
    <source>
        <dbReference type="Proteomes" id="UP000676194"/>
    </source>
</evidence>
<dbReference type="RefSeq" id="WP_213498917.1">
    <property type="nucleotide sequence ID" value="NZ_CP074694.1"/>
</dbReference>
<protein>
    <submittedName>
        <fullName evidence="1">Uncharacterized protein</fullName>
    </submittedName>
</protein>
<dbReference type="EMBL" id="CP074694">
    <property type="protein sequence ID" value="QVL33941.1"/>
    <property type="molecule type" value="Genomic_DNA"/>
</dbReference>
<dbReference type="Proteomes" id="UP000676194">
    <property type="component" value="Chromosome"/>
</dbReference>
<name>A0A8E6EZX6_9BACT</name>
<dbReference type="AlphaFoldDB" id="A0A8E6EZX6"/>
<proteinExistence type="predicted"/>
<keyword evidence="2" id="KW-1185">Reference proteome</keyword>
<reference evidence="1" key="1">
    <citation type="submission" date="2021-05" db="EMBL/GenBank/DDBJ databases">
        <title>Complete genome sequence of the cellulolytic planctomycete Telmatocola sphagniphila SP2T and characterization of the first cellulase from planctomycetes.</title>
        <authorList>
            <person name="Rakitin A.L."/>
            <person name="Beletsky A.V."/>
            <person name="Naumoff D.G."/>
            <person name="Kulichevskaya I.S."/>
            <person name="Mardanov A.V."/>
            <person name="Ravin N.V."/>
            <person name="Dedysh S.N."/>
        </authorList>
    </citation>
    <scope>NUCLEOTIDE SEQUENCE</scope>
    <source>
        <strain evidence="1">SP2T</strain>
    </source>
</reference>
<evidence type="ECO:0000313" key="1">
    <source>
        <dbReference type="EMBL" id="QVL33941.1"/>
    </source>
</evidence>
<gene>
    <name evidence="1" type="ORF">KIH39_08545</name>
</gene>
<sequence>MIRSKIVLVEGVAGVGKSRLIDALLRRYVHEATTIRTFLHLPQGHSYFPLSPDEESENRTADHNRKHLRQITEQLNWFSSIAEAGEMAKFYSVIDTLHLTHCVRPGLLKWEDVSSVDQALKAMGCRLLFLRAKEETIWERTILSRKDTKFISHYGRRYGGSLEAIHRYFVEEQLRLLELVNKSLLPSIVLEAETPFDELVTAAYSFWTVPDLK</sequence>
<organism evidence="1 2">
    <name type="scientific">Telmatocola sphagniphila</name>
    <dbReference type="NCBI Taxonomy" id="1123043"/>
    <lineage>
        <taxon>Bacteria</taxon>
        <taxon>Pseudomonadati</taxon>
        <taxon>Planctomycetota</taxon>
        <taxon>Planctomycetia</taxon>
        <taxon>Gemmatales</taxon>
        <taxon>Gemmataceae</taxon>
    </lineage>
</organism>
<dbReference type="KEGG" id="tsph:KIH39_08545"/>
<dbReference type="SUPFAM" id="SSF52540">
    <property type="entry name" value="P-loop containing nucleoside triphosphate hydrolases"/>
    <property type="match status" value="1"/>
</dbReference>
<accession>A0A8E6EZX6</accession>
<dbReference type="InterPro" id="IPR027417">
    <property type="entry name" value="P-loop_NTPase"/>
</dbReference>